<evidence type="ECO:0000259" key="10">
    <source>
        <dbReference type="PROSITE" id="PS50893"/>
    </source>
</evidence>
<sequence length="389" mass="41428">MGGAGNPRDRDGLPAVEVIHLSRRFGRIEAVRDVSFTVAQGEIFGLLGPNGAGKTTTIKVLLSLLRPSGGTARVLGVDVAQEPHRVRQLIGWVPQETAVDPLLTGRENLLLVAGLYHLPPGEAARRVDELLALVELAGAADRVVREYSGGMRKRLDLAMGLVHRPAVLFLDEPTLGLDIQTRRRLWQYIRAFRELGTTILLTTHYLEEADQLCDRVAIIDRGRIRALGTPDELKARYAAESLQLRLAPGQDRRAVAALAAQLAALSEVHEVRWGGPAGPGATAWAGGEGGPGELAGVLWLRVTHHVAALPSVLAACRRTGVAVAAVEPRRATLDDVFLRITGHALREDGAAAGPLGEEDPAAGALHEAGTNAGRPGRAVRPPRGKRGEG</sequence>
<protein>
    <submittedName>
        <fullName evidence="11">Daunorubicin resistance ABC transporter ATPase subunit</fullName>
    </submittedName>
</protein>
<evidence type="ECO:0000256" key="3">
    <source>
        <dbReference type="ARBA" id="ARBA00022475"/>
    </source>
</evidence>
<evidence type="ECO:0000256" key="4">
    <source>
        <dbReference type="ARBA" id="ARBA00022741"/>
    </source>
</evidence>
<dbReference type="InterPro" id="IPR027417">
    <property type="entry name" value="P-loop_NTPase"/>
</dbReference>
<dbReference type="NCBIfam" id="TIGR01188">
    <property type="entry name" value="drrA"/>
    <property type="match status" value="1"/>
</dbReference>
<reference evidence="12" key="2">
    <citation type="journal article" date="2010" name="Stand. Genomic Sci.">
        <title>Complete genome sequence of Thermaerobacter marianensis type strain (7p75aT).</title>
        <authorList>
            <person name="Han C."/>
            <person name="Gu W."/>
            <person name="Zhang X."/>
            <person name="Lapidus A."/>
            <person name="Nolan M."/>
            <person name="Copeland A."/>
            <person name="Lucas S."/>
            <person name="Glavina Del Rio T."/>
            <person name="Tice H."/>
            <person name="Cheng J."/>
            <person name="Tapia R."/>
            <person name="Goodwin L."/>
            <person name="Pitluck S."/>
            <person name="Pagani I."/>
            <person name="Ivanova N."/>
            <person name="Mavromatis K."/>
            <person name="Mikhailova N."/>
            <person name="Pati A."/>
            <person name="Chen A."/>
            <person name="Palaniappan K."/>
            <person name="Land M."/>
            <person name="Hauser L."/>
            <person name="Chang Y."/>
            <person name="Jeffries C."/>
            <person name="Schneider S."/>
            <person name="Rohde M."/>
            <person name="Goker M."/>
            <person name="Pukall R."/>
            <person name="Woyke T."/>
            <person name="Bristow J."/>
            <person name="Eisen J."/>
            <person name="Markowitz V."/>
            <person name="Hugenholtz P."/>
            <person name="Kyrpides N."/>
            <person name="Klenk H."/>
            <person name="Detter J."/>
        </authorList>
    </citation>
    <scope>NUCLEOTIDE SEQUENCE [LARGE SCALE GENOMIC DNA]</scope>
    <source>
        <strain evidence="12">ATCC 700841 / DSM 12885 / JCM 10246 / 7p75a</strain>
    </source>
</reference>
<dbReference type="PROSITE" id="PS00211">
    <property type="entry name" value="ABC_TRANSPORTER_1"/>
    <property type="match status" value="1"/>
</dbReference>
<dbReference type="Proteomes" id="UP000008915">
    <property type="component" value="Chromosome"/>
</dbReference>
<dbReference type="InterPro" id="IPR005894">
    <property type="entry name" value="DrrA"/>
</dbReference>
<evidence type="ECO:0000256" key="7">
    <source>
        <dbReference type="ARBA" id="ARBA00023136"/>
    </source>
</evidence>
<feature type="compositionally biased region" description="Basic residues" evidence="9">
    <location>
        <begin position="380"/>
        <end position="389"/>
    </location>
</feature>
<dbReference type="PANTHER" id="PTHR43582:SF2">
    <property type="entry name" value="LINEARMYCIN RESISTANCE ATP-BINDING PROTEIN LNRL"/>
    <property type="match status" value="1"/>
</dbReference>
<evidence type="ECO:0000256" key="9">
    <source>
        <dbReference type="SAM" id="MobiDB-lite"/>
    </source>
</evidence>
<gene>
    <name evidence="11" type="ordered locus">Tmar_2146</name>
</gene>
<dbReference type="HOGENOM" id="CLU_000604_1_2_9"/>
<evidence type="ECO:0000256" key="8">
    <source>
        <dbReference type="ARBA" id="ARBA00049985"/>
    </source>
</evidence>
<dbReference type="GO" id="GO:0005524">
    <property type="term" value="F:ATP binding"/>
    <property type="evidence" value="ECO:0007669"/>
    <property type="project" value="UniProtKB-KW"/>
</dbReference>
<organism evidence="11 12">
    <name type="scientific">Thermaerobacter marianensis (strain ATCC 700841 / DSM 12885 / JCM 10246 / 7p75a)</name>
    <dbReference type="NCBI Taxonomy" id="644966"/>
    <lineage>
        <taxon>Bacteria</taxon>
        <taxon>Bacillati</taxon>
        <taxon>Bacillota</taxon>
        <taxon>Clostridia</taxon>
        <taxon>Eubacteriales</taxon>
        <taxon>Clostridiales Family XVII. Incertae Sedis</taxon>
        <taxon>Thermaerobacter</taxon>
    </lineage>
</organism>
<dbReference type="Pfam" id="PF00005">
    <property type="entry name" value="ABC_tran"/>
    <property type="match status" value="1"/>
</dbReference>
<dbReference type="AlphaFoldDB" id="E6SJZ4"/>
<reference evidence="11 12" key="1">
    <citation type="journal article" date="2010" name="Stand. Genomic Sci.">
        <title>Complete genome sequence of Thermaerobacter marianensis type strain (7p75a).</title>
        <authorList>
            <person name="Han C."/>
            <person name="Gu W."/>
            <person name="Zhang X."/>
            <person name="Lapidus A."/>
            <person name="Nolan M."/>
            <person name="Copeland A."/>
            <person name="Lucas S."/>
            <person name="Del Rio T.G."/>
            <person name="Tice H."/>
            <person name="Cheng J.F."/>
            <person name="Tapia R."/>
            <person name="Goodwin L."/>
            <person name="Pitluck S."/>
            <person name="Pagani I."/>
            <person name="Ivanova N."/>
            <person name="Mavromatis K."/>
            <person name="Mikhailova N."/>
            <person name="Pati A."/>
            <person name="Chen A."/>
            <person name="Palaniappan K."/>
            <person name="Land M."/>
            <person name="Hauser L."/>
            <person name="Chang Y.J."/>
            <person name="Jeffries C.D."/>
            <person name="Schneider S."/>
            <person name="Rohde M."/>
            <person name="Goker M."/>
            <person name="Pukall R."/>
            <person name="Woyke T."/>
            <person name="Bristow J."/>
            <person name="Eisen J.A."/>
            <person name="Markowitz V."/>
            <person name="Hugenholtz P."/>
            <person name="Kyrpides N.C."/>
            <person name="Klenk H.P."/>
            <person name="Detter J.C."/>
        </authorList>
    </citation>
    <scope>NUCLEOTIDE SEQUENCE [LARGE SCALE GENOMIC DNA]</scope>
    <source>
        <strain evidence="12">ATCC 700841 / DSM 12885 / JCM 10246 / 7p75a</strain>
    </source>
</reference>
<dbReference type="GO" id="GO:1900753">
    <property type="term" value="P:doxorubicin transport"/>
    <property type="evidence" value="ECO:0007669"/>
    <property type="project" value="InterPro"/>
</dbReference>
<dbReference type="InterPro" id="IPR017871">
    <property type="entry name" value="ABC_transporter-like_CS"/>
</dbReference>
<dbReference type="STRING" id="644966.Tmar_2146"/>
<comment type="similarity">
    <text evidence="8">Belongs to the ABC transporter superfamily. Drug exporter-1 (DrugE1) (TC 3.A.1.105) family.</text>
</comment>
<keyword evidence="3" id="KW-1003">Cell membrane</keyword>
<evidence type="ECO:0000256" key="5">
    <source>
        <dbReference type="ARBA" id="ARBA00022840"/>
    </source>
</evidence>
<dbReference type="PANTHER" id="PTHR43582">
    <property type="entry name" value="LINEARMYCIN RESISTANCE ATP-BINDING PROTEIN LNRL"/>
    <property type="match status" value="1"/>
</dbReference>
<keyword evidence="7" id="KW-0472">Membrane</keyword>
<dbReference type="SMART" id="SM00382">
    <property type="entry name" value="AAA"/>
    <property type="match status" value="1"/>
</dbReference>
<dbReference type="InterPro" id="IPR003439">
    <property type="entry name" value="ABC_transporter-like_ATP-bd"/>
</dbReference>
<accession>E6SJZ4</accession>
<evidence type="ECO:0000256" key="1">
    <source>
        <dbReference type="ARBA" id="ARBA00004413"/>
    </source>
</evidence>
<proteinExistence type="inferred from homology"/>
<dbReference type="eggNOG" id="COG1131">
    <property type="taxonomic scope" value="Bacteria"/>
</dbReference>
<keyword evidence="6" id="KW-1278">Translocase</keyword>
<evidence type="ECO:0000256" key="2">
    <source>
        <dbReference type="ARBA" id="ARBA00022448"/>
    </source>
</evidence>
<keyword evidence="12" id="KW-1185">Reference proteome</keyword>
<dbReference type="Gene3D" id="3.40.50.300">
    <property type="entry name" value="P-loop containing nucleotide triphosphate hydrolases"/>
    <property type="match status" value="1"/>
</dbReference>
<dbReference type="InterPro" id="IPR003593">
    <property type="entry name" value="AAA+_ATPase"/>
</dbReference>
<dbReference type="PROSITE" id="PS50893">
    <property type="entry name" value="ABC_TRANSPORTER_2"/>
    <property type="match status" value="1"/>
</dbReference>
<dbReference type="GO" id="GO:0016887">
    <property type="term" value="F:ATP hydrolysis activity"/>
    <property type="evidence" value="ECO:0007669"/>
    <property type="project" value="InterPro"/>
</dbReference>
<feature type="region of interest" description="Disordered" evidence="9">
    <location>
        <begin position="349"/>
        <end position="389"/>
    </location>
</feature>
<evidence type="ECO:0000313" key="12">
    <source>
        <dbReference type="Proteomes" id="UP000008915"/>
    </source>
</evidence>
<dbReference type="SUPFAM" id="SSF52540">
    <property type="entry name" value="P-loop containing nucleoside triphosphate hydrolases"/>
    <property type="match status" value="1"/>
</dbReference>
<keyword evidence="4" id="KW-0547">Nucleotide-binding</keyword>
<dbReference type="EMBL" id="CP002344">
    <property type="protein sequence ID" value="ADU52227.1"/>
    <property type="molecule type" value="Genomic_DNA"/>
</dbReference>
<dbReference type="GO" id="GO:0005886">
    <property type="term" value="C:plasma membrane"/>
    <property type="evidence" value="ECO:0007669"/>
    <property type="project" value="UniProtKB-SubCell"/>
</dbReference>
<dbReference type="KEGG" id="tmr:Tmar_2146"/>
<keyword evidence="2" id="KW-0813">Transport</keyword>
<dbReference type="FunFam" id="3.40.50.300:FF:000589">
    <property type="entry name" value="ABC transporter, ATP-binding subunit"/>
    <property type="match status" value="1"/>
</dbReference>
<keyword evidence="5" id="KW-0067">ATP-binding</keyword>
<evidence type="ECO:0000313" key="11">
    <source>
        <dbReference type="EMBL" id="ADU52227.1"/>
    </source>
</evidence>
<feature type="domain" description="ABC transporter" evidence="10">
    <location>
        <begin position="16"/>
        <end position="246"/>
    </location>
</feature>
<evidence type="ECO:0000256" key="6">
    <source>
        <dbReference type="ARBA" id="ARBA00022967"/>
    </source>
</evidence>
<comment type="subcellular location">
    <subcellularLocation>
        <location evidence="1">Cell membrane</location>
        <topology evidence="1">Peripheral membrane protein</topology>
        <orientation evidence="1">Cytoplasmic side</orientation>
    </subcellularLocation>
</comment>
<dbReference type="GO" id="GO:0043215">
    <property type="term" value="P:daunorubicin transport"/>
    <property type="evidence" value="ECO:0007669"/>
    <property type="project" value="InterPro"/>
</dbReference>
<name>E6SJZ4_THEM7</name>